<evidence type="ECO:0000313" key="1">
    <source>
        <dbReference type="EMBL" id="MPW24855.1"/>
    </source>
</evidence>
<protein>
    <submittedName>
        <fullName evidence="1">Uncharacterized protein</fullName>
    </submittedName>
</protein>
<dbReference type="AlphaFoldDB" id="A0A6A7K657"/>
<sequence length="208" mass="23564">METFQVEEIEGFLNKIISVLNSRVVINNENQIIEVHILANNRRSAKQIIRDIQSALIAKFNLRIDHKIISIAQVYEEEENFNAPRLVIKSVEYTSYHMSGKAKVLLEYDGNLYIGESEGVHSSTQANRLVGQATIKAVEFFLNNAMRFIVEEIRILDFVNKQVVISGIYLVDKNTEKLLIGKCVVENDTNSAITKAVLDAVNRVLEVN</sequence>
<gene>
    <name evidence="1" type="ORF">GC105_03500</name>
</gene>
<accession>A0A6A7K657</accession>
<organism evidence="1 2">
    <name type="scientific">Alkalibaculum sporogenes</name>
    <dbReference type="NCBI Taxonomy" id="2655001"/>
    <lineage>
        <taxon>Bacteria</taxon>
        <taxon>Bacillati</taxon>
        <taxon>Bacillota</taxon>
        <taxon>Clostridia</taxon>
        <taxon>Eubacteriales</taxon>
        <taxon>Eubacteriaceae</taxon>
        <taxon>Alkalibaculum</taxon>
    </lineage>
</organism>
<dbReference type="RefSeq" id="WP_152801752.1">
    <property type="nucleotide sequence ID" value="NZ_WHNX01000004.1"/>
</dbReference>
<dbReference type="EMBL" id="WHNX01000004">
    <property type="protein sequence ID" value="MPW24855.1"/>
    <property type="molecule type" value="Genomic_DNA"/>
</dbReference>
<reference evidence="1 2" key="1">
    <citation type="submission" date="2019-10" db="EMBL/GenBank/DDBJ databases">
        <title>Alkalibaculum tamaniensis sp.nov., a new alkaliphilic acetogen, isolated on methoxylated aromatics from a mud volcano.</title>
        <authorList>
            <person name="Khomyakova M.A."/>
            <person name="Merkel A.Y."/>
            <person name="Bonch-Osmolovskaya E.A."/>
            <person name="Slobodkin A.I."/>
        </authorList>
    </citation>
    <scope>NUCLEOTIDE SEQUENCE [LARGE SCALE GENOMIC DNA]</scope>
    <source>
        <strain evidence="1 2">M08DMB</strain>
    </source>
</reference>
<evidence type="ECO:0000313" key="2">
    <source>
        <dbReference type="Proteomes" id="UP000440004"/>
    </source>
</evidence>
<proteinExistence type="predicted"/>
<keyword evidence="2" id="KW-1185">Reference proteome</keyword>
<dbReference type="Proteomes" id="UP000440004">
    <property type="component" value="Unassembled WGS sequence"/>
</dbReference>
<name>A0A6A7K657_9FIRM</name>
<comment type="caution">
    <text evidence="1">The sequence shown here is derived from an EMBL/GenBank/DDBJ whole genome shotgun (WGS) entry which is preliminary data.</text>
</comment>